<reference evidence="1 2" key="1">
    <citation type="submission" date="2014-04" db="EMBL/GenBank/DDBJ databases">
        <authorList>
            <consortium name="DOE Joint Genome Institute"/>
            <person name="Kuo A."/>
            <person name="Kohler A."/>
            <person name="Costa M.D."/>
            <person name="Nagy L.G."/>
            <person name="Floudas D."/>
            <person name="Copeland A."/>
            <person name="Barry K.W."/>
            <person name="Cichocki N."/>
            <person name="Veneault-Fourrey C."/>
            <person name="LaButti K."/>
            <person name="Lindquist E.A."/>
            <person name="Lipzen A."/>
            <person name="Lundell T."/>
            <person name="Morin E."/>
            <person name="Murat C."/>
            <person name="Sun H."/>
            <person name="Tunlid A."/>
            <person name="Henrissat B."/>
            <person name="Grigoriev I.V."/>
            <person name="Hibbett D.S."/>
            <person name="Martin F."/>
            <person name="Nordberg H.P."/>
            <person name="Cantor M.N."/>
            <person name="Hua S.X."/>
        </authorList>
    </citation>
    <scope>NUCLEOTIDE SEQUENCE [LARGE SCALE GENOMIC DNA]</scope>
    <source>
        <strain evidence="1 2">441</strain>
    </source>
</reference>
<organism evidence="1 2">
    <name type="scientific">Pisolithus microcarpus 441</name>
    <dbReference type="NCBI Taxonomy" id="765257"/>
    <lineage>
        <taxon>Eukaryota</taxon>
        <taxon>Fungi</taxon>
        <taxon>Dikarya</taxon>
        <taxon>Basidiomycota</taxon>
        <taxon>Agaricomycotina</taxon>
        <taxon>Agaricomycetes</taxon>
        <taxon>Agaricomycetidae</taxon>
        <taxon>Boletales</taxon>
        <taxon>Sclerodermatineae</taxon>
        <taxon>Pisolithaceae</taxon>
        <taxon>Pisolithus</taxon>
    </lineage>
</organism>
<keyword evidence="2" id="KW-1185">Reference proteome</keyword>
<protein>
    <submittedName>
        <fullName evidence="1">Uncharacterized protein</fullName>
    </submittedName>
</protein>
<proteinExistence type="predicted"/>
<dbReference type="HOGENOM" id="CLU_3143626_0_0_1"/>
<dbReference type="EMBL" id="KN834075">
    <property type="protein sequence ID" value="KIK12510.1"/>
    <property type="molecule type" value="Genomic_DNA"/>
</dbReference>
<accession>A0A0C9XJR8</accession>
<sequence length="49" mass="5552">MGAGWRGRELSVSVGMMSISLEMAEIFEKSECHKLALENFYSALERFLP</sequence>
<gene>
    <name evidence="1" type="ORF">PISMIDRAFT_18691</name>
</gene>
<evidence type="ECO:0000313" key="2">
    <source>
        <dbReference type="Proteomes" id="UP000054018"/>
    </source>
</evidence>
<dbReference type="Proteomes" id="UP000054018">
    <property type="component" value="Unassembled WGS sequence"/>
</dbReference>
<name>A0A0C9XJR8_9AGAM</name>
<reference evidence="2" key="2">
    <citation type="submission" date="2015-01" db="EMBL/GenBank/DDBJ databases">
        <title>Evolutionary Origins and Diversification of the Mycorrhizal Mutualists.</title>
        <authorList>
            <consortium name="DOE Joint Genome Institute"/>
            <consortium name="Mycorrhizal Genomics Consortium"/>
            <person name="Kohler A."/>
            <person name="Kuo A."/>
            <person name="Nagy L.G."/>
            <person name="Floudas D."/>
            <person name="Copeland A."/>
            <person name="Barry K.W."/>
            <person name="Cichocki N."/>
            <person name="Veneault-Fourrey C."/>
            <person name="LaButti K."/>
            <person name="Lindquist E.A."/>
            <person name="Lipzen A."/>
            <person name="Lundell T."/>
            <person name="Morin E."/>
            <person name="Murat C."/>
            <person name="Riley R."/>
            <person name="Ohm R."/>
            <person name="Sun H."/>
            <person name="Tunlid A."/>
            <person name="Henrissat B."/>
            <person name="Grigoriev I.V."/>
            <person name="Hibbett D.S."/>
            <person name="Martin F."/>
        </authorList>
    </citation>
    <scope>NUCLEOTIDE SEQUENCE [LARGE SCALE GENOMIC DNA]</scope>
    <source>
        <strain evidence="2">441</strain>
    </source>
</reference>
<dbReference type="AlphaFoldDB" id="A0A0C9XJR8"/>
<evidence type="ECO:0000313" key="1">
    <source>
        <dbReference type="EMBL" id="KIK12510.1"/>
    </source>
</evidence>